<accession>A0A420H1X6</accession>
<evidence type="ECO:0000313" key="3">
    <source>
        <dbReference type="EMBL" id="RKF51432.1"/>
    </source>
</evidence>
<reference evidence="3 4" key="1">
    <citation type="journal article" date="2018" name="BMC Genomics">
        <title>Comparative genome analyses reveal sequence features reflecting distinct modes of host-adaptation between dicot and monocot powdery mildew.</title>
        <authorList>
            <person name="Wu Y."/>
            <person name="Ma X."/>
            <person name="Pan Z."/>
            <person name="Kale S.D."/>
            <person name="Song Y."/>
            <person name="King H."/>
            <person name="Zhang Q."/>
            <person name="Presley C."/>
            <person name="Deng X."/>
            <person name="Wei C.I."/>
            <person name="Xiao S."/>
        </authorList>
    </citation>
    <scope>NUCLEOTIDE SEQUENCE [LARGE SCALE GENOMIC DNA]</scope>
    <source>
        <strain evidence="3">UMSG3</strain>
    </source>
</reference>
<dbReference type="AlphaFoldDB" id="A0A420H1X6"/>
<gene>
    <name evidence="3" type="ORF">GcM3_222019</name>
</gene>
<evidence type="ECO:0000256" key="1">
    <source>
        <dbReference type="SAM" id="MobiDB-lite"/>
    </source>
</evidence>
<dbReference type="STRING" id="62708.A0A420H1X6"/>
<dbReference type="PANTHER" id="PTHR38117">
    <property type="entry name" value="NACHT AND WD40 DOMAIN PROTEIN"/>
    <property type="match status" value="1"/>
</dbReference>
<feature type="domain" description="DUF7053" evidence="2">
    <location>
        <begin position="3"/>
        <end position="171"/>
    </location>
</feature>
<dbReference type="Proteomes" id="UP000283383">
    <property type="component" value="Unassembled WGS sequence"/>
</dbReference>
<feature type="compositionally biased region" description="Polar residues" evidence="1">
    <location>
        <begin position="246"/>
        <end position="264"/>
    </location>
</feature>
<dbReference type="InterPro" id="IPR055481">
    <property type="entry name" value="DUF7053"/>
</dbReference>
<dbReference type="Pfam" id="PF23155">
    <property type="entry name" value="DUF7053"/>
    <property type="match status" value="1"/>
</dbReference>
<dbReference type="PANTHER" id="PTHR38117:SF2">
    <property type="entry name" value="NACHT AND WD40 DOMAIN PROTEIN"/>
    <property type="match status" value="1"/>
</dbReference>
<keyword evidence="4" id="KW-1185">Reference proteome</keyword>
<evidence type="ECO:0000259" key="2">
    <source>
        <dbReference type="Pfam" id="PF23155"/>
    </source>
</evidence>
<sequence>MPKRTSFTTITPLPASVRREMVLEMLHSYIDIIDLNPLVQERHPIRPPSNATDEEYHCHWFSLTDRVHYLPGGILSGRVSYTVCFHDLSNGLQAHYYAPFGLNVKNKWTICGSLPGEAIAPVEIGVGAPVTGLYLREDVKMTCNFMATSYVKKSLKKSHALLVSRLIARAQFLDVKLNTISPDNPPNKFHQEYEPMEFGRDGQTTEDVTAILDCFNSRISTLSAPDLPRPCSSYYDADNKPRLTSLNLSSPTPWHTNPQNTRACSSSSPSPPKSHWQNLNRPYHSPDMLKMEQNQPEEVVYEMDAQDPIQLKEEANQIWEMGTDTEIRNNHAQEKTQRPHSLCKAIVFEPVELEGSLQT</sequence>
<feature type="region of interest" description="Disordered" evidence="1">
    <location>
        <begin position="246"/>
        <end position="282"/>
    </location>
</feature>
<proteinExistence type="predicted"/>
<name>A0A420H1X6_9PEZI</name>
<organism evidence="3 4">
    <name type="scientific">Golovinomyces cichoracearum</name>
    <dbReference type="NCBI Taxonomy" id="62708"/>
    <lineage>
        <taxon>Eukaryota</taxon>
        <taxon>Fungi</taxon>
        <taxon>Dikarya</taxon>
        <taxon>Ascomycota</taxon>
        <taxon>Pezizomycotina</taxon>
        <taxon>Leotiomycetes</taxon>
        <taxon>Erysiphales</taxon>
        <taxon>Erysiphaceae</taxon>
        <taxon>Golovinomyces</taxon>
    </lineage>
</organism>
<evidence type="ECO:0000313" key="4">
    <source>
        <dbReference type="Proteomes" id="UP000283383"/>
    </source>
</evidence>
<protein>
    <recommendedName>
        <fullName evidence="2">DUF7053 domain-containing protein</fullName>
    </recommendedName>
</protein>
<dbReference type="EMBL" id="MCBQ01022254">
    <property type="protein sequence ID" value="RKF51432.1"/>
    <property type="molecule type" value="Genomic_DNA"/>
</dbReference>
<comment type="caution">
    <text evidence="3">The sequence shown here is derived from an EMBL/GenBank/DDBJ whole genome shotgun (WGS) entry which is preliminary data.</text>
</comment>